<dbReference type="InterPro" id="IPR037185">
    <property type="entry name" value="EmrE-like"/>
</dbReference>
<sequence>MISVWFGYALLTAVVYAAIALLAKVVSGASIDDPLTLAVYSCVPFYTVYIVAGVVLEWPAISEASFMPGGASGAGGEAEAITLALAFGVISTAAYGVYYWGLVNGDVSRFVPTLSLETVFVLGLGFLVLGEAFPAGVYVGVGLVVLGALTISYERESGSLRSSLRFSTVGVAVIAAFAFAVFNTGMKVLTDSFGTVELLFWISLGGLLSVLAIAPFRAGARFGAALDPLQAIQHPDQLATGPRLLLVGGLLNAIGLFTFIRALEFGPVSLATAVTKLDVLLVFVGALSLSKLVPAVLEEEFDPFTLVQKGTASMLVVAGCVLIQVGYV</sequence>
<reference evidence="3 4" key="1">
    <citation type="journal article" date="2014" name="PLoS Genet.">
        <title>Phylogenetically driven sequencing of extremely halophilic archaea reveals strategies for static and dynamic osmo-response.</title>
        <authorList>
            <person name="Becker E.A."/>
            <person name="Seitzer P.M."/>
            <person name="Tritt A."/>
            <person name="Larsen D."/>
            <person name="Krusor M."/>
            <person name="Yao A.I."/>
            <person name="Wu D."/>
            <person name="Madern D."/>
            <person name="Eisen J.A."/>
            <person name="Darling A.E."/>
            <person name="Facciotti M.T."/>
        </authorList>
    </citation>
    <scope>NUCLEOTIDE SEQUENCE [LARGE SCALE GENOMIC DNA]</scope>
    <source>
        <strain evidence="3 4">JCM 10989</strain>
    </source>
</reference>
<evidence type="ECO:0000313" key="3">
    <source>
        <dbReference type="EMBL" id="ELY95016.1"/>
    </source>
</evidence>
<feature type="transmembrane region" description="Helical" evidence="1">
    <location>
        <begin position="244"/>
        <end position="263"/>
    </location>
</feature>
<keyword evidence="4" id="KW-1185">Reference proteome</keyword>
<proteinExistence type="predicted"/>
<feature type="transmembrane region" description="Helical" evidence="1">
    <location>
        <begin position="198"/>
        <end position="216"/>
    </location>
</feature>
<dbReference type="EMBL" id="AOIM01000009">
    <property type="protein sequence ID" value="ELY95016.1"/>
    <property type="molecule type" value="Genomic_DNA"/>
</dbReference>
<evidence type="ECO:0000256" key="1">
    <source>
        <dbReference type="SAM" id="Phobius"/>
    </source>
</evidence>
<dbReference type="OrthoDB" id="201587at2157"/>
<feature type="domain" description="EamA" evidence="2">
    <location>
        <begin position="170"/>
        <end position="284"/>
    </location>
</feature>
<feature type="transmembrane region" description="Helical" evidence="1">
    <location>
        <begin position="81"/>
        <end position="103"/>
    </location>
</feature>
<dbReference type="GO" id="GO:0016020">
    <property type="term" value="C:membrane"/>
    <property type="evidence" value="ECO:0007669"/>
    <property type="project" value="InterPro"/>
</dbReference>
<feature type="domain" description="EamA" evidence="2">
    <location>
        <begin position="7"/>
        <end position="152"/>
    </location>
</feature>
<dbReference type="PATRIC" id="fig|1227493.4.peg.298"/>
<gene>
    <name evidence="3" type="ORF">C483_01581</name>
</gene>
<comment type="caution">
    <text evidence="3">The sequence shown here is derived from an EMBL/GenBank/DDBJ whole genome shotgun (WGS) entry which is preliminary data.</text>
</comment>
<organism evidence="3 4">
    <name type="scientific">Natrialba hulunbeirensis JCM 10989</name>
    <dbReference type="NCBI Taxonomy" id="1227493"/>
    <lineage>
        <taxon>Archaea</taxon>
        <taxon>Methanobacteriati</taxon>
        <taxon>Methanobacteriota</taxon>
        <taxon>Stenosarchaea group</taxon>
        <taxon>Halobacteria</taxon>
        <taxon>Halobacteriales</taxon>
        <taxon>Natrialbaceae</taxon>
        <taxon>Natrialba</taxon>
    </lineage>
</organism>
<feature type="transmembrane region" description="Helical" evidence="1">
    <location>
        <begin position="6"/>
        <end position="25"/>
    </location>
</feature>
<dbReference type="Proteomes" id="UP000011519">
    <property type="component" value="Unassembled WGS sequence"/>
</dbReference>
<evidence type="ECO:0000259" key="2">
    <source>
        <dbReference type="Pfam" id="PF00892"/>
    </source>
</evidence>
<accession>M0A9I3</accession>
<dbReference type="SUPFAM" id="SSF103481">
    <property type="entry name" value="Multidrug resistance efflux transporter EmrE"/>
    <property type="match status" value="1"/>
</dbReference>
<evidence type="ECO:0000313" key="4">
    <source>
        <dbReference type="Proteomes" id="UP000011519"/>
    </source>
</evidence>
<dbReference type="InterPro" id="IPR000620">
    <property type="entry name" value="EamA_dom"/>
</dbReference>
<protein>
    <submittedName>
        <fullName evidence="3">Integral membrane protein</fullName>
    </submittedName>
</protein>
<feature type="transmembrane region" description="Helical" evidence="1">
    <location>
        <begin position="135"/>
        <end position="154"/>
    </location>
</feature>
<dbReference type="Pfam" id="PF00892">
    <property type="entry name" value="EamA"/>
    <property type="match status" value="2"/>
</dbReference>
<feature type="transmembrane region" description="Helical" evidence="1">
    <location>
        <begin position="310"/>
        <end position="327"/>
    </location>
</feature>
<keyword evidence="1" id="KW-0812">Transmembrane</keyword>
<name>M0A9I3_9EURY</name>
<feature type="transmembrane region" description="Helical" evidence="1">
    <location>
        <begin position="110"/>
        <end position="129"/>
    </location>
</feature>
<feature type="transmembrane region" description="Helical" evidence="1">
    <location>
        <begin position="37"/>
        <end position="61"/>
    </location>
</feature>
<keyword evidence="1" id="KW-0472">Membrane</keyword>
<dbReference type="AlphaFoldDB" id="M0A9I3"/>
<keyword evidence="1" id="KW-1133">Transmembrane helix</keyword>
<dbReference type="RefSeq" id="WP_006651586.1">
    <property type="nucleotide sequence ID" value="NZ_AOIM01000009.1"/>
</dbReference>
<feature type="transmembrane region" description="Helical" evidence="1">
    <location>
        <begin position="166"/>
        <end position="186"/>
    </location>
</feature>